<dbReference type="InterPro" id="IPR006592">
    <property type="entry name" value="RNA_pol_N"/>
</dbReference>
<dbReference type="Gene3D" id="1.10.132.30">
    <property type="match status" value="1"/>
</dbReference>
<dbReference type="Gene3D" id="1.10.40.90">
    <property type="match status" value="1"/>
</dbReference>
<evidence type="ECO:0000256" key="1">
    <source>
        <dbReference type="ARBA" id="ARBA00004026"/>
    </source>
</evidence>
<geneLocation type="mitochondrion" evidence="10"/>
<organism evidence="10">
    <name type="scientific">Histiona aroides</name>
    <name type="common">Flagellate</name>
    <dbReference type="NCBI Taxonomy" id="392300"/>
    <lineage>
        <taxon>Eukaryota</taxon>
        <taxon>Discoba</taxon>
        <taxon>Jakobida</taxon>
        <taxon>Histionina</taxon>
        <taxon>Histionidae</taxon>
        <taxon>Histiona</taxon>
    </lineage>
</organism>
<protein>
    <recommendedName>
        <fullName evidence="8">DNA-directed RNA polymerase subunit</fullName>
        <ecNumber evidence="8">2.7.7.6</ecNumber>
    </recommendedName>
</protein>
<dbReference type="InterPro" id="IPR044893">
    <property type="entry name" value="RNA_pol_Rpb1_clamp_domain"/>
</dbReference>
<dbReference type="Gene3D" id="1.10.150.390">
    <property type="match status" value="1"/>
</dbReference>
<dbReference type="RefSeq" id="YP_007890545.1">
    <property type="nucleotide sequence ID" value="NC_021125.1"/>
</dbReference>
<dbReference type="InterPro" id="IPR000722">
    <property type="entry name" value="RNA_pol_asu"/>
</dbReference>
<proteinExistence type="inferred from homology"/>
<dbReference type="GO" id="GO:0006351">
    <property type="term" value="P:DNA-templated transcription"/>
    <property type="evidence" value="ECO:0007669"/>
    <property type="project" value="InterPro"/>
</dbReference>
<evidence type="ECO:0000256" key="4">
    <source>
        <dbReference type="ARBA" id="ARBA00022695"/>
    </source>
</evidence>
<evidence type="ECO:0000259" key="9">
    <source>
        <dbReference type="SMART" id="SM00663"/>
    </source>
</evidence>
<dbReference type="Gene3D" id="1.10.1790.20">
    <property type="match status" value="1"/>
</dbReference>
<dbReference type="Gene3D" id="4.10.860.120">
    <property type="entry name" value="RNA polymerase II, clamp domain"/>
    <property type="match status" value="1"/>
</dbReference>
<dbReference type="Gene3D" id="2.40.40.20">
    <property type="match status" value="1"/>
</dbReference>
<dbReference type="GO" id="GO:0000428">
    <property type="term" value="C:DNA-directed RNA polymerase complex"/>
    <property type="evidence" value="ECO:0007669"/>
    <property type="project" value="UniProtKB-KW"/>
</dbReference>
<evidence type="ECO:0000256" key="6">
    <source>
        <dbReference type="ARBA" id="ARBA00023163"/>
    </source>
</evidence>
<dbReference type="EC" id="2.7.7.6" evidence="8"/>
<dbReference type="InterPro" id="IPR038120">
    <property type="entry name" value="Rpb1_funnel_sf"/>
</dbReference>
<evidence type="ECO:0000256" key="3">
    <source>
        <dbReference type="ARBA" id="ARBA00022679"/>
    </source>
</evidence>
<dbReference type="InterPro" id="IPR007083">
    <property type="entry name" value="RNA_pol_Rpb1_4"/>
</dbReference>
<keyword evidence="3 8" id="KW-0808">Transferase</keyword>
<keyword evidence="6 8" id="KW-0804">Transcription</keyword>
<dbReference type="SMART" id="SM00663">
    <property type="entry name" value="RPOLA_N"/>
    <property type="match status" value="1"/>
</dbReference>
<dbReference type="InterPro" id="IPR045867">
    <property type="entry name" value="DNA-dir_RpoC_beta_prime"/>
</dbReference>
<comment type="catalytic activity">
    <reaction evidence="7 8">
        <text>RNA(n) + a ribonucleoside 5'-triphosphate = RNA(n+1) + diphosphate</text>
        <dbReference type="Rhea" id="RHEA:21248"/>
        <dbReference type="Rhea" id="RHEA-COMP:14527"/>
        <dbReference type="Rhea" id="RHEA-COMP:17342"/>
        <dbReference type="ChEBI" id="CHEBI:33019"/>
        <dbReference type="ChEBI" id="CHEBI:61557"/>
        <dbReference type="ChEBI" id="CHEBI:140395"/>
        <dbReference type="EC" id="2.7.7.6"/>
    </reaction>
</comment>
<comment type="similarity">
    <text evidence="8">Belongs to the RNA polymerase beta' chain family.</text>
</comment>
<feature type="domain" description="RNA polymerase N-terminal" evidence="9">
    <location>
        <begin position="217"/>
        <end position="520"/>
    </location>
</feature>
<dbReference type="Pfam" id="PF05000">
    <property type="entry name" value="RNA_pol_Rpb1_4"/>
    <property type="match status" value="1"/>
</dbReference>
<dbReference type="GO" id="GO:0003677">
    <property type="term" value="F:DNA binding"/>
    <property type="evidence" value="ECO:0007669"/>
    <property type="project" value="InterPro"/>
</dbReference>
<dbReference type="PANTHER" id="PTHR19376:SF54">
    <property type="entry name" value="DNA-DIRECTED RNA POLYMERASE SUBUNIT BETA"/>
    <property type="match status" value="1"/>
</dbReference>
<sequence>MTIQKTKKSFIYRNTYYKPLEIRLSLLSHDKVLRRSSGEVTKASTINYKTLEPETDGLFCGRIFKTNYKNNYICTVCSFRQTNPYRCSLCGSNTKLDKSNIQNLSMGHINLISPVAHPWFIKAKIIQSLYAGCDGVFDYKEIEKIVQADPEKVYYYFKNMDLLNILFESKKQYLGILLNLNEHEEMYNINTSINHANTIQKKIRIISSFIRLRQRPEWMFIKHLPVLSPTYRPLRVIGEKLFISSDINYLYQRVLERNNSFKKLLSKYIINEYTSQLHSDYSLDDSRESNPVVRAKINLQKAVIELIDPSFAKPSTGIKGKSIINRLSGKEGRFRKDILGKRINFSGRTVITSGPRLRMNQCGLPIELIFELFKPFILLKIRDLHNFSNIVLNSNISTSQMVDMLKKENSVKSIYKLFNDIVGRHPILLNRAPTLHRLNIQAFSPLLINTKAVQLHPLVCGSFNADFDGDTMAVYVPHTIHSQIEARVLMMTSTNILSPATHEPIISPSQDMVFGLYYMTVVFEGAIGEGNVYYDIQSMKRALENKQLDLHAPMFLTQPSTKQRVSTTPGRALIYQMLFDYTNAVDINVVNKILDKKEITNLIKYVIACVGSRKASLVLDQLMALGFYYAYKAGISLHKNDINVPNLKQLFVERAQAKVDDYQKQYIRGAMSGDEKSKRLLNEWSKCSSMLTNQIFRDILHTVPSYKSSIYMLIHSGARGSMVQMRQLCGIRGLMIKPSGDILEIPIVSNFKEGLSVVDYFNSTHGARKGVIDTSLKTAISGYLTRKLFYASKDIFIVEEDCQTKKGILFGNHKYINSYSGPRGYYKNIVGRYLCRNIIDAETGAVILQKNQLISESLINTLDKYKVEHVAVRSAITCETRNGICRKCYGIGTDSSQLVSIGESIGIVAAQSIGEPGTQLTMRTFHLGGTVLKGGSDHTIYSGQNGRVLFMYPKQSIDTTDHSKYNISRKCKLLIVDTDNRIAASYTVPYGAVLYVKDGDYVAKDVLLFDWSPYSIPIIANFNGVVHYKNKLHNEHAIKRDKLSGHLVASSNKETLHQLSAWFIKRNGKLLENIIMPQDTIYMLDGTFIRKGNLIGRISASQGITQDITGGLSKISKLFECVQTHNCIIAPVEGFIVFGNDSISNKRTLYIHTKDKETREWSLIRISIIKSDYQLYVREHDYVYKGDVLSEGILPIRDMAERIGFQASFYNLTEQILNTYMENGVNVSQKHVEVIASQMYLKVADVQENKESSRIATKVDRTYNKDAKVKVKVKSTRYPKDYFYSKSISQLVMGLYTKNGKMSLGGISDVTFLSSSFLSSASFQKTSKVLTEASVWRGYDPLTGAQANLFFGYLVPLGTGSIKILKDTYLKNNLKSN</sequence>
<dbReference type="Pfam" id="PF00623">
    <property type="entry name" value="RNA_pol_Rpb1_2"/>
    <property type="match status" value="1"/>
</dbReference>
<dbReference type="InterPro" id="IPR007081">
    <property type="entry name" value="RNA_pol_Rpb1_5"/>
</dbReference>
<evidence type="ECO:0000313" key="10">
    <source>
        <dbReference type="EMBL" id="AGH24039.1"/>
    </source>
</evidence>
<reference evidence="10" key="2">
    <citation type="journal article" date="2006" name="RNA">
        <title>Hybrid E. coli--Mitochondrial ribonuclease P RNAs are catalytically active.</title>
        <authorList>
            <person name="Seif E."/>
            <person name="Cadieux A."/>
            <person name="Lang B.F."/>
        </authorList>
    </citation>
    <scope>NUCLEOTIDE SEQUENCE</scope>
    <source>
        <strain evidence="10">ATCC 50634</strain>
    </source>
</reference>
<evidence type="ECO:0000256" key="2">
    <source>
        <dbReference type="ARBA" id="ARBA00022478"/>
    </source>
</evidence>
<dbReference type="EMBL" id="KC353353">
    <property type="protein sequence ID" value="AGH24039.1"/>
    <property type="molecule type" value="Genomic_DNA"/>
</dbReference>
<dbReference type="InterPro" id="IPR007080">
    <property type="entry name" value="RNA_pol_Rpb1_1"/>
</dbReference>
<dbReference type="Pfam" id="PF04998">
    <property type="entry name" value="RNA_pol_Rpb1_5"/>
    <property type="match status" value="1"/>
</dbReference>
<dbReference type="Gene3D" id="1.10.274.100">
    <property type="entry name" value="RNA polymerase Rpb1, domain 3"/>
    <property type="match status" value="2"/>
</dbReference>
<evidence type="ECO:0000256" key="8">
    <source>
        <dbReference type="RuleBase" id="RU004279"/>
    </source>
</evidence>
<dbReference type="InterPro" id="IPR042102">
    <property type="entry name" value="RNA_pol_Rpb1_3_sf"/>
</dbReference>
<dbReference type="GO" id="GO:0003899">
    <property type="term" value="F:DNA-directed RNA polymerase activity"/>
    <property type="evidence" value="ECO:0007669"/>
    <property type="project" value="UniProtKB-EC"/>
</dbReference>
<dbReference type="InterPro" id="IPR007066">
    <property type="entry name" value="RNA_pol_Rpb1_3"/>
</dbReference>
<dbReference type="SUPFAM" id="SSF64484">
    <property type="entry name" value="beta and beta-prime subunits of DNA dependent RNA-polymerase"/>
    <property type="match status" value="1"/>
</dbReference>
<keyword evidence="5" id="KW-0479">Metal-binding</keyword>
<dbReference type="Pfam" id="PF04983">
    <property type="entry name" value="RNA_pol_Rpb1_3"/>
    <property type="match status" value="1"/>
</dbReference>
<reference evidence="10" key="3">
    <citation type="journal article" date="2013" name="Genome Biol. Evol.">
        <title>Strikingly bacteria-like and gene-rich mitochondrial genomes throughout jakobid protists.</title>
        <authorList>
            <person name="Burger G."/>
            <person name="Gray M.W."/>
            <person name="Forget L."/>
            <person name="Lang B.F."/>
        </authorList>
    </citation>
    <scope>NUCLEOTIDE SEQUENCE</scope>
    <source>
        <strain evidence="10">ATCC 50634</strain>
    </source>
</reference>
<dbReference type="PANTHER" id="PTHR19376">
    <property type="entry name" value="DNA-DIRECTED RNA POLYMERASE"/>
    <property type="match status" value="1"/>
</dbReference>
<accession>M4QBS1</accession>
<keyword evidence="2 8" id="KW-0240">DNA-directed RNA polymerase</keyword>
<keyword evidence="10" id="KW-0496">Mitochondrion</keyword>
<dbReference type="GeneID" id="16029441"/>
<dbReference type="Gene3D" id="2.40.50.100">
    <property type="match status" value="2"/>
</dbReference>
<evidence type="ECO:0000256" key="7">
    <source>
        <dbReference type="ARBA" id="ARBA00048552"/>
    </source>
</evidence>
<gene>
    <name evidence="10" type="primary">rpoC</name>
</gene>
<name>M4QBS1_HISAR</name>
<comment type="function">
    <text evidence="1 8">DNA-dependent RNA polymerase catalyzes the transcription of DNA into RNA using the four ribonucleoside triphosphates as substrates.</text>
</comment>
<keyword evidence="4 8" id="KW-0548">Nucleotidyltransferase</keyword>
<reference evidence="10" key="1">
    <citation type="journal article" date="2004" name="RNA">
        <title>Mitochondrial 3' tRNA editing in the jakobid Seculamonas ecuadoriensis: a novel mechanism and implications for tRNA processing.</title>
        <authorList>
            <person name="Leigh J."/>
            <person name="Lang B.F."/>
        </authorList>
    </citation>
    <scope>NUCLEOTIDE SEQUENCE</scope>
    <source>
        <strain evidence="10">ATCC 50634</strain>
    </source>
</reference>
<evidence type="ECO:0000256" key="5">
    <source>
        <dbReference type="ARBA" id="ARBA00022723"/>
    </source>
</evidence>
<dbReference type="Pfam" id="PF04997">
    <property type="entry name" value="RNA_pol_Rpb1_1"/>
    <property type="match status" value="1"/>
</dbReference>
<dbReference type="GO" id="GO:0046872">
    <property type="term" value="F:metal ion binding"/>
    <property type="evidence" value="ECO:0007669"/>
    <property type="project" value="UniProtKB-KW"/>
</dbReference>